<keyword evidence="6" id="KW-1185">Reference proteome</keyword>
<dbReference type="PANTHER" id="PTHR43775">
    <property type="entry name" value="FATTY ACID SYNTHASE"/>
    <property type="match status" value="1"/>
</dbReference>
<proteinExistence type="predicted"/>
<feature type="domain" description="Ketoreductase" evidence="4">
    <location>
        <begin position="235"/>
        <end position="408"/>
    </location>
</feature>
<keyword evidence="1" id="KW-0596">Phosphopantetheine</keyword>
<evidence type="ECO:0000256" key="2">
    <source>
        <dbReference type="ARBA" id="ARBA00022553"/>
    </source>
</evidence>
<dbReference type="InterPro" id="IPR036291">
    <property type="entry name" value="NAD(P)-bd_dom_sf"/>
</dbReference>
<dbReference type="InterPro" id="IPR013968">
    <property type="entry name" value="PKS_KR"/>
</dbReference>
<evidence type="ECO:0000313" key="6">
    <source>
        <dbReference type="Proteomes" id="UP001551176"/>
    </source>
</evidence>
<dbReference type="EMBL" id="JBEYXV010000024">
    <property type="protein sequence ID" value="MEU6826100.1"/>
    <property type="molecule type" value="Genomic_DNA"/>
</dbReference>
<comment type="caution">
    <text evidence="5">The sequence shown here is derived from an EMBL/GenBank/DDBJ whole genome shotgun (WGS) entry which is preliminary data.</text>
</comment>
<dbReference type="SMART" id="SM00822">
    <property type="entry name" value="PKS_KR"/>
    <property type="match status" value="1"/>
</dbReference>
<reference evidence="5 6" key="1">
    <citation type="submission" date="2024-06" db="EMBL/GenBank/DDBJ databases">
        <title>The Natural Products Discovery Center: Release of the First 8490 Sequenced Strains for Exploring Actinobacteria Biosynthetic Diversity.</title>
        <authorList>
            <person name="Kalkreuter E."/>
            <person name="Kautsar S.A."/>
            <person name="Yang D."/>
            <person name="Bader C.D."/>
            <person name="Teijaro C.N."/>
            <person name="Fluegel L."/>
            <person name="Davis C.M."/>
            <person name="Simpson J.R."/>
            <person name="Lauterbach L."/>
            <person name="Steele A.D."/>
            <person name="Gui C."/>
            <person name="Meng S."/>
            <person name="Li G."/>
            <person name="Viehrig K."/>
            <person name="Ye F."/>
            <person name="Su P."/>
            <person name="Kiefer A.F."/>
            <person name="Nichols A."/>
            <person name="Cepeda A.J."/>
            <person name="Yan W."/>
            <person name="Fan B."/>
            <person name="Jiang Y."/>
            <person name="Adhikari A."/>
            <person name="Zheng C.-J."/>
            <person name="Schuster L."/>
            <person name="Cowan T.M."/>
            <person name="Smanski M.J."/>
            <person name="Chevrette M.G."/>
            <person name="De Carvalho L.P.S."/>
            <person name="Shen B."/>
        </authorList>
    </citation>
    <scope>NUCLEOTIDE SEQUENCE [LARGE SCALE GENOMIC DNA]</scope>
    <source>
        <strain evidence="5 6">NPDC046838</strain>
    </source>
</reference>
<accession>A0ABV3C0A2</accession>
<evidence type="ECO:0000256" key="3">
    <source>
        <dbReference type="SAM" id="MobiDB-lite"/>
    </source>
</evidence>
<feature type="compositionally biased region" description="Low complexity" evidence="3">
    <location>
        <begin position="10"/>
        <end position="22"/>
    </location>
</feature>
<evidence type="ECO:0000256" key="1">
    <source>
        <dbReference type="ARBA" id="ARBA00022450"/>
    </source>
</evidence>
<organism evidence="5 6">
    <name type="scientific">Streptomyces atriruber</name>
    <dbReference type="NCBI Taxonomy" id="545121"/>
    <lineage>
        <taxon>Bacteria</taxon>
        <taxon>Bacillati</taxon>
        <taxon>Actinomycetota</taxon>
        <taxon>Actinomycetes</taxon>
        <taxon>Kitasatosporales</taxon>
        <taxon>Streptomycetaceae</taxon>
        <taxon>Streptomyces</taxon>
    </lineage>
</organism>
<dbReference type="Proteomes" id="UP001551176">
    <property type="component" value="Unassembled WGS sequence"/>
</dbReference>
<evidence type="ECO:0000259" key="4">
    <source>
        <dbReference type="SMART" id="SM00822"/>
    </source>
</evidence>
<keyword evidence="2" id="KW-0597">Phosphoprotein</keyword>
<name>A0ABV3C0A2_9ACTN</name>
<dbReference type="PANTHER" id="PTHR43775:SF37">
    <property type="entry name" value="SI:DKEY-61P9.11"/>
    <property type="match status" value="1"/>
</dbReference>
<gene>
    <name evidence="5" type="ORF">ABZ921_36275</name>
</gene>
<dbReference type="SUPFAM" id="SSF51735">
    <property type="entry name" value="NAD(P)-binding Rossmann-fold domains"/>
    <property type="match status" value="1"/>
</dbReference>
<dbReference type="RefSeq" id="WP_359357054.1">
    <property type="nucleotide sequence ID" value="NZ_JBEYXV010000024.1"/>
</dbReference>
<sequence>MKVTTLGTTAADRPAPEQAPAARPGPPLHHTPLWVPAAPGPHHPPAFPLADSLLVVDSRDTGRAWAPLGVRTVRVGRDLSGSAPAWTSYLKALHRQEHAPRALVFDLPAATTDPGRAAELTLPLLRALCCSTGRTPLHVAFLVTGRARPHLAAAFGAIAQQAGAEDGRIHAVSVCVQALPPGAPDPLRTALGELALPRPKLAEVRYTPTGREVRVLRAAPGPRPGPPPAALRPGGRYLLTDTGEGDGARLALALARSHRARIVLLAPECGPAPADARITHVPGRLARAADVRAAVRTALHHFGSLDGVLHCAGPAEGRPLSQLSAATARQVLADAVTGAAHLDEATAALPLDFFALTTAAPAYRTATGAALPAATARALGALAAARAQRARAGLRHGLSLALCRPDRTGPPTPDALNRALACGPHELTAHPAAAH</sequence>
<dbReference type="Gene3D" id="3.40.50.720">
    <property type="entry name" value="NAD(P)-binding Rossmann-like Domain"/>
    <property type="match status" value="1"/>
</dbReference>
<dbReference type="InterPro" id="IPR057326">
    <property type="entry name" value="KR_dom"/>
</dbReference>
<protein>
    <submittedName>
        <fullName evidence="5">KR domain-containing protein</fullName>
    </submittedName>
</protein>
<dbReference type="InterPro" id="IPR050091">
    <property type="entry name" value="PKS_NRPS_Biosynth_Enz"/>
</dbReference>
<feature type="region of interest" description="Disordered" evidence="3">
    <location>
        <begin position="1"/>
        <end position="39"/>
    </location>
</feature>
<dbReference type="Pfam" id="PF08659">
    <property type="entry name" value="KR"/>
    <property type="match status" value="1"/>
</dbReference>
<evidence type="ECO:0000313" key="5">
    <source>
        <dbReference type="EMBL" id="MEU6826100.1"/>
    </source>
</evidence>